<dbReference type="InterPro" id="IPR002145">
    <property type="entry name" value="CopG"/>
</dbReference>
<dbReference type="EMBL" id="MTKS01000021">
    <property type="protein sequence ID" value="RWX52313.1"/>
    <property type="molecule type" value="Genomic_DNA"/>
</dbReference>
<dbReference type="Proteomes" id="UP000288892">
    <property type="component" value="Unassembled WGS sequence"/>
</dbReference>
<dbReference type="Pfam" id="PF01402">
    <property type="entry name" value="RHH_1"/>
    <property type="match status" value="1"/>
</dbReference>
<accession>A0A444JGV6</accession>
<dbReference type="InterPro" id="IPR052991">
    <property type="entry name" value="Non-func_TypeII_TA_Antitoxin"/>
</dbReference>
<comment type="caution">
    <text evidence="2">The sequence shown here is derived from an EMBL/GenBank/DDBJ whole genome shotgun (WGS) entry which is preliminary data.</text>
</comment>
<evidence type="ECO:0000313" key="3">
    <source>
        <dbReference type="Proteomes" id="UP000288892"/>
    </source>
</evidence>
<evidence type="ECO:0000259" key="1">
    <source>
        <dbReference type="Pfam" id="PF01402"/>
    </source>
</evidence>
<dbReference type="PANTHER" id="PTHR40688:SF2">
    <property type="entry name" value="RIBBON-HELIX-HELIX PROTEIN COPG DOMAIN-CONTAINING PROTEIN"/>
    <property type="match status" value="1"/>
</dbReference>
<reference evidence="2 3" key="1">
    <citation type="submission" date="2017-01" db="EMBL/GenBank/DDBJ databases">
        <title>The cable genome- insights into the physiology and evolution of filamentous bacteria capable of sulfide oxidation via long distance electron transfer.</title>
        <authorList>
            <person name="Schreiber L."/>
            <person name="Bjerg J.T."/>
            <person name="Boggild A."/>
            <person name="Van De Vossenberg J."/>
            <person name="Meysman F."/>
            <person name="Nielsen L.P."/>
            <person name="Schramm A."/>
            <person name="Kjeldsen K.U."/>
        </authorList>
    </citation>
    <scope>NUCLEOTIDE SEQUENCE [LARGE SCALE GENOMIC DNA]</scope>
    <source>
        <strain evidence="2">A5</strain>
    </source>
</reference>
<keyword evidence="3" id="KW-1185">Reference proteome</keyword>
<feature type="domain" description="Ribbon-helix-helix protein CopG" evidence="1">
    <location>
        <begin position="2"/>
        <end position="39"/>
    </location>
</feature>
<protein>
    <submittedName>
        <fullName evidence="2">Putative transcriptional regulator</fullName>
    </submittedName>
</protein>
<evidence type="ECO:0000313" key="2">
    <source>
        <dbReference type="EMBL" id="RWX52313.1"/>
    </source>
</evidence>
<dbReference type="GO" id="GO:0006355">
    <property type="term" value="P:regulation of DNA-templated transcription"/>
    <property type="evidence" value="ECO:0007669"/>
    <property type="project" value="InterPro"/>
</dbReference>
<dbReference type="CDD" id="cd22233">
    <property type="entry name" value="RHH_CopAso-like"/>
    <property type="match status" value="1"/>
</dbReference>
<dbReference type="SUPFAM" id="SSF47598">
    <property type="entry name" value="Ribbon-helix-helix"/>
    <property type="match status" value="1"/>
</dbReference>
<organism evidence="2 3">
    <name type="scientific">Candidatus Electrothrix marina</name>
    <dbReference type="NCBI Taxonomy" id="1859130"/>
    <lineage>
        <taxon>Bacteria</taxon>
        <taxon>Pseudomonadati</taxon>
        <taxon>Thermodesulfobacteriota</taxon>
        <taxon>Desulfobulbia</taxon>
        <taxon>Desulfobulbales</taxon>
        <taxon>Desulfobulbaceae</taxon>
        <taxon>Candidatus Electrothrix</taxon>
    </lineage>
</organism>
<sequence>MKATTIRMENSVLNRVDSMAKVMNRSRTWVINQAIQRFLSYEEWFVHEVNSGLDEAANGDLASDKQVAEHFARWNVDAD</sequence>
<dbReference type="InterPro" id="IPR010985">
    <property type="entry name" value="Ribbon_hlx_hlx"/>
</dbReference>
<name>A0A444JGV6_9BACT</name>
<dbReference type="PANTHER" id="PTHR40688">
    <property type="match status" value="1"/>
</dbReference>
<gene>
    <name evidence="2" type="ORF">VU01_102115</name>
</gene>
<proteinExistence type="predicted"/>
<dbReference type="AlphaFoldDB" id="A0A444JGV6"/>